<evidence type="ECO:0000313" key="2">
    <source>
        <dbReference type="Proteomes" id="UP001060215"/>
    </source>
</evidence>
<dbReference type="Proteomes" id="UP001060215">
    <property type="component" value="Chromosome 9"/>
</dbReference>
<dbReference type="EMBL" id="CM045766">
    <property type="protein sequence ID" value="KAI8004636.1"/>
    <property type="molecule type" value="Genomic_DNA"/>
</dbReference>
<evidence type="ECO:0000313" key="1">
    <source>
        <dbReference type="EMBL" id="KAI8004636.1"/>
    </source>
</evidence>
<accession>A0ACC0GV99</accession>
<sequence>MTKLLIDDSLKIRTTKFFPDLEDKKPKAYDDTSKEIPDLDAIKPEDWDDEEDSEWTPPTMLNPDYKEFKGDNDLYVFPKLKYVGIELWQVKSGTLFDIVLNCDDPEYANKKIDICI</sequence>
<protein>
    <submittedName>
        <fullName evidence="1">Uncharacterized protein</fullName>
    </submittedName>
</protein>
<organism evidence="1 2">
    <name type="scientific">Camellia lanceoleosa</name>
    <dbReference type="NCBI Taxonomy" id="1840588"/>
    <lineage>
        <taxon>Eukaryota</taxon>
        <taxon>Viridiplantae</taxon>
        <taxon>Streptophyta</taxon>
        <taxon>Embryophyta</taxon>
        <taxon>Tracheophyta</taxon>
        <taxon>Spermatophyta</taxon>
        <taxon>Magnoliopsida</taxon>
        <taxon>eudicotyledons</taxon>
        <taxon>Gunneridae</taxon>
        <taxon>Pentapetalae</taxon>
        <taxon>asterids</taxon>
        <taxon>Ericales</taxon>
        <taxon>Theaceae</taxon>
        <taxon>Camellia</taxon>
    </lineage>
</organism>
<keyword evidence="2" id="KW-1185">Reference proteome</keyword>
<gene>
    <name evidence="1" type="ORF">LOK49_LG08G00220</name>
</gene>
<comment type="caution">
    <text evidence="1">The sequence shown here is derived from an EMBL/GenBank/DDBJ whole genome shotgun (WGS) entry which is preliminary data.</text>
</comment>
<name>A0ACC0GV99_9ERIC</name>
<reference evidence="1 2" key="1">
    <citation type="journal article" date="2022" name="Plant J.">
        <title>Chromosome-level genome of Camellia lanceoleosa provides a valuable resource for understanding genome evolution and self-incompatibility.</title>
        <authorList>
            <person name="Gong W."/>
            <person name="Xiao S."/>
            <person name="Wang L."/>
            <person name="Liao Z."/>
            <person name="Chang Y."/>
            <person name="Mo W."/>
            <person name="Hu G."/>
            <person name="Li W."/>
            <person name="Zhao G."/>
            <person name="Zhu H."/>
            <person name="Hu X."/>
            <person name="Ji K."/>
            <person name="Xiang X."/>
            <person name="Song Q."/>
            <person name="Yuan D."/>
            <person name="Jin S."/>
            <person name="Zhang L."/>
        </authorList>
    </citation>
    <scope>NUCLEOTIDE SEQUENCE [LARGE SCALE GENOMIC DNA]</scope>
    <source>
        <strain evidence="1">SQ_2022a</strain>
    </source>
</reference>
<proteinExistence type="predicted"/>